<evidence type="ECO:0000256" key="1">
    <source>
        <dbReference type="SAM" id="MobiDB-lite"/>
    </source>
</evidence>
<dbReference type="Proteomes" id="UP000325081">
    <property type="component" value="Unassembled WGS sequence"/>
</dbReference>
<keyword evidence="3" id="KW-1185">Reference proteome</keyword>
<feature type="region of interest" description="Disordered" evidence="1">
    <location>
        <begin position="1"/>
        <end position="31"/>
    </location>
</feature>
<proteinExistence type="predicted"/>
<name>A0A5A7QIE3_STRAF</name>
<dbReference type="EMBL" id="BKCP01007070">
    <property type="protein sequence ID" value="GER44652.1"/>
    <property type="molecule type" value="Genomic_DNA"/>
</dbReference>
<gene>
    <name evidence="2" type="ORF">STAS_21552</name>
</gene>
<comment type="caution">
    <text evidence="2">The sequence shown here is derived from an EMBL/GenBank/DDBJ whole genome shotgun (WGS) entry which is preliminary data.</text>
</comment>
<organism evidence="2 3">
    <name type="scientific">Striga asiatica</name>
    <name type="common">Asiatic witchweed</name>
    <name type="synonym">Buchnera asiatica</name>
    <dbReference type="NCBI Taxonomy" id="4170"/>
    <lineage>
        <taxon>Eukaryota</taxon>
        <taxon>Viridiplantae</taxon>
        <taxon>Streptophyta</taxon>
        <taxon>Embryophyta</taxon>
        <taxon>Tracheophyta</taxon>
        <taxon>Spermatophyta</taxon>
        <taxon>Magnoliopsida</taxon>
        <taxon>eudicotyledons</taxon>
        <taxon>Gunneridae</taxon>
        <taxon>Pentapetalae</taxon>
        <taxon>asterids</taxon>
        <taxon>lamiids</taxon>
        <taxon>Lamiales</taxon>
        <taxon>Orobanchaceae</taxon>
        <taxon>Buchnereae</taxon>
        <taxon>Striga</taxon>
    </lineage>
</organism>
<reference evidence="3" key="1">
    <citation type="journal article" date="2019" name="Curr. Biol.">
        <title>Genome Sequence of Striga asiatica Provides Insight into the Evolution of Plant Parasitism.</title>
        <authorList>
            <person name="Yoshida S."/>
            <person name="Kim S."/>
            <person name="Wafula E.K."/>
            <person name="Tanskanen J."/>
            <person name="Kim Y.M."/>
            <person name="Honaas L."/>
            <person name="Yang Z."/>
            <person name="Spallek T."/>
            <person name="Conn C.E."/>
            <person name="Ichihashi Y."/>
            <person name="Cheong K."/>
            <person name="Cui S."/>
            <person name="Der J.P."/>
            <person name="Gundlach H."/>
            <person name="Jiao Y."/>
            <person name="Hori C."/>
            <person name="Ishida J.K."/>
            <person name="Kasahara H."/>
            <person name="Kiba T."/>
            <person name="Kim M.S."/>
            <person name="Koo N."/>
            <person name="Laohavisit A."/>
            <person name="Lee Y.H."/>
            <person name="Lumba S."/>
            <person name="McCourt P."/>
            <person name="Mortimer J.C."/>
            <person name="Mutuku J.M."/>
            <person name="Nomura T."/>
            <person name="Sasaki-Sekimoto Y."/>
            <person name="Seto Y."/>
            <person name="Wang Y."/>
            <person name="Wakatake T."/>
            <person name="Sakakibara H."/>
            <person name="Demura T."/>
            <person name="Yamaguchi S."/>
            <person name="Yoneyama K."/>
            <person name="Manabe R.I."/>
            <person name="Nelson D.C."/>
            <person name="Schulman A.H."/>
            <person name="Timko M.P."/>
            <person name="dePamphilis C.W."/>
            <person name="Choi D."/>
            <person name="Shirasu K."/>
        </authorList>
    </citation>
    <scope>NUCLEOTIDE SEQUENCE [LARGE SCALE GENOMIC DNA]</scope>
    <source>
        <strain evidence="3">cv. UVA1</strain>
    </source>
</reference>
<evidence type="ECO:0000313" key="2">
    <source>
        <dbReference type="EMBL" id="GER44652.1"/>
    </source>
</evidence>
<sequence length="127" mass="13837">MNIFFLPGRPSTSAHRRRPAAGQPSPSSRAAVRRFIASSPSADATPRLPPPLARRLISVSRLDASPPSTSTYFPLRQSPRRNALIHRHRRVTTVPSAADQWRKTPLISSACVMRVGGVCGIFTPTSL</sequence>
<evidence type="ECO:0000313" key="3">
    <source>
        <dbReference type="Proteomes" id="UP000325081"/>
    </source>
</evidence>
<accession>A0A5A7QIE3</accession>
<dbReference type="AlphaFoldDB" id="A0A5A7QIE3"/>
<protein>
    <submittedName>
        <fullName evidence="2">TCP-1/cpn60 chaperonin family protein</fullName>
    </submittedName>
</protein>